<comment type="subcellular location">
    <subcellularLocation>
        <location evidence="1">Cell membrane</location>
        <topology evidence="1">Single-pass type II membrane protein</topology>
    </subcellularLocation>
    <subcellularLocation>
        <location evidence="4">Membrane</location>
        <topology evidence="4">Single-pass type II membrane protein</topology>
    </subcellularLocation>
</comment>
<keyword evidence="4" id="KW-0472">Membrane</keyword>
<dbReference type="InterPro" id="IPR000223">
    <property type="entry name" value="Pept_S26A_signal_pept_1"/>
</dbReference>
<dbReference type="Pfam" id="PF10502">
    <property type="entry name" value="Peptidase_S26"/>
    <property type="match status" value="1"/>
</dbReference>
<keyword evidence="4" id="KW-1133">Transmembrane helix</keyword>
<evidence type="ECO:0000313" key="7">
    <source>
        <dbReference type="Proteomes" id="UP000470082"/>
    </source>
</evidence>
<dbReference type="Gene3D" id="2.10.109.10">
    <property type="entry name" value="Umud Fragment, subunit A"/>
    <property type="match status" value="1"/>
</dbReference>
<dbReference type="InterPro" id="IPR036286">
    <property type="entry name" value="LexA/Signal_pep-like_sf"/>
</dbReference>
<feature type="active site" evidence="3">
    <location>
        <position position="97"/>
    </location>
</feature>
<evidence type="ECO:0000259" key="5">
    <source>
        <dbReference type="Pfam" id="PF10502"/>
    </source>
</evidence>
<evidence type="ECO:0000256" key="3">
    <source>
        <dbReference type="PIRSR" id="PIRSR600223-1"/>
    </source>
</evidence>
<keyword evidence="4 6" id="KW-0378">Hydrolase</keyword>
<keyword evidence="4" id="KW-0812">Transmembrane</keyword>
<dbReference type="GO" id="GO:0006465">
    <property type="term" value="P:signal peptide processing"/>
    <property type="evidence" value="ECO:0007669"/>
    <property type="project" value="InterPro"/>
</dbReference>
<evidence type="ECO:0000256" key="2">
    <source>
        <dbReference type="ARBA" id="ARBA00009370"/>
    </source>
</evidence>
<reference evidence="6 7" key="1">
    <citation type="submission" date="2019-08" db="EMBL/GenBank/DDBJ databases">
        <title>In-depth cultivation of the pig gut microbiome towards novel bacterial diversity and tailored functional studies.</title>
        <authorList>
            <person name="Wylensek D."/>
            <person name="Hitch T.C.A."/>
            <person name="Clavel T."/>
        </authorList>
    </citation>
    <scope>NUCLEOTIDE SEQUENCE [LARGE SCALE GENOMIC DNA]</scope>
    <source>
        <strain evidence="6 7">LKV-178-WT-2G</strain>
    </source>
</reference>
<evidence type="ECO:0000256" key="4">
    <source>
        <dbReference type="RuleBase" id="RU362042"/>
    </source>
</evidence>
<dbReference type="EC" id="3.4.21.89" evidence="4"/>
<sequence>MKKDELKYNEEDERSIFEDILDFIKVFAITALVFLLFVNFIAHPVSVKGRSMHPTLKDGEFGFTNIISTYAGSIQRGDIVVIKMQEEGSEKETHWVKRVIGLPGETVSCSNDEVYINGEKLDESTYIDEEYKQEMINEFGYFNQVMRDHVNEDGITVVESMDFESVTLEEDEYFLMGDNRPYSKDSRDLSVGPIHKSQIFGKGVLVLFPFNEIGIN</sequence>
<dbReference type="GO" id="GO:0009003">
    <property type="term" value="F:signal peptidase activity"/>
    <property type="evidence" value="ECO:0007669"/>
    <property type="project" value="UniProtKB-EC"/>
</dbReference>
<proteinExistence type="inferred from homology"/>
<dbReference type="PANTHER" id="PTHR43390">
    <property type="entry name" value="SIGNAL PEPTIDASE I"/>
    <property type="match status" value="1"/>
</dbReference>
<keyword evidence="7" id="KW-1185">Reference proteome</keyword>
<dbReference type="AlphaFoldDB" id="A0A7X2N3N3"/>
<dbReference type="Proteomes" id="UP000470082">
    <property type="component" value="Unassembled WGS sequence"/>
</dbReference>
<feature type="domain" description="Peptidase S26" evidence="5">
    <location>
        <begin position="21"/>
        <end position="207"/>
    </location>
</feature>
<feature type="active site" evidence="3">
    <location>
        <position position="51"/>
    </location>
</feature>
<dbReference type="GO" id="GO:0005886">
    <property type="term" value="C:plasma membrane"/>
    <property type="evidence" value="ECO:0007669"/>
    <property type="project" value="UniProtKB-SubCell"/>
</dbReference>
<dbReference type="EMBL" id="VUMM01000013">
    <property type="protein sequence ID" value="MSS01841.1"/>
    <property type="molecule type" value="Genomic_DNA"/>
</dbReference>
<accession>A0A7X2N3N3</accession>
<keyword evidence="4" id="KW-0645">Protease</keyword>
<gene>
    <name evidence="6" type="primary">lepB</name>
    <name evidence="6" type="ORF">FYJ50_06990</name>
</gene>
<dbReference type="PRINTS" id="PR00727">
    <property type="entry name" value="LEADERPTASE"/>
</dbReference>
<comment type="catalytic activity">
    <reaction evidence="4">
        <text>Cleavage of hydrophobic, N-terminal signal or leader sequences from secreted and periplasmic proteins.</text>
        <dbReference type="EC" id="3.4.21.89"/>
    </reaction>
</comment>
<dbReference type="InterPro" id="IPR019533">
    <property type="entry name" value="Peptidase_S26"/>
</dbReference>
<dbReference type="SUPFAM" id="SSF51306">
    <property type="entry name" value="LexA/Signal peptidase"/>
    <property type="match status" value="1"/>
</dbReference>
<dbReference type="RefSeq" id="WP_154460492.1">
    <property type="nucleotide sequence ID" value="NZ_JAQYTQ010000045.1"/>
</dbReference>
<dbReference type="NCBIfam" id="TIGR02227">
    <property type="entry name" value="sigpep_I_bact"/>
    <property type="match status" value="1"/>
</dbReference>
<dbReference type="CDD" id="cd06530">
    <property type="entry name" value="S26_SPase_I"/>
    <property type="match status" value="1"/>
</dbReference>
<evidence type="ECO:0000256" key="1">
    <source>
        <dbReference type="ARBA" id="ARBA00004401"/>
    </source>
</evidence>
<feature type="transmembrane region" description="Helical" evidence="4">
    <location>
        <begin position="20"/>
        <end position="42"/>
    </location>
</feature>
<evidence type="ECO:0000313" key="6">
    <source>
        <dbReference type="EMBL" id="MSS01841.1"/>
    </source>
</evidence>
<dbReference type="PANTHER" id="PTHR43390:SF1">
    <property type="entry name" value="CHLOROPLAST PROCESSING PEPTIDASE"/>
    <property type="match status" value="1"/>
</dbReference>
<name>A0A7X2N3N3_9FIRM</name>
<comment type="similarity">
    <text evidence="2 4">Belongs to the peptidase S26 family.</text>
</comment>
<dbReference type="GO" id="GO:0004252">
    <property type="term" value="F:serine-type endopeptidase activity"/>
    <property type="evidence" value="ECO:0007669"/>
    <property type="project" value="InterPro"/>
</dbReference>
<organism evidence="6 7">
    <name type="scientific">Floccifex porci</name>
    <dbReference type="NCBI Taxonomy" id="2606629"/>
    <lineage>
        <taxon>Bacteria</taxon>
        <taxon>Bacillati</taxon>
        <taxon>Bacillota</taxon>
        <taxon>Erysipelotrichia</taxon>
        <taxon>Erysipelotrichales</taxon>
        <taxon>Erysipelotrichaceae</taxon>
        <taxon>Floccifex</taxon>
    </lineage>
</organism>
<comment type="caution">
    <text evidence="6">The sequence shown here is derived from an EMBL/GenBank/DDBJ whole genome shotgun (WGS) entry which is preliminary data.</text>
</comment>
<protein>
    <recommendedName>
        <fullName evidence="4">Signal peptidase I</fullName>
        <ecNumber evidence="4">3.4.21.89</ecNumber>
    </recommendedName>
</protein>